<sequence length="86" mass="9587">MTFAEQNLVGQKPVGLFINDQDAVYHANRENGQILVWTNESSTPTTIIPTNSTNIWSLFVTTDGDMYSDNGNDNGHINKWTLNATQ</sequence>
<dbReference type="SUPFAM" id="SSF101898">
    <property type="entry name" value="NHL repeat"/>
    <property type="match status" value="1"/>
</dbReference>
<proteinExistence type="predicted"/>
<dbReference type="EMBL" id="CAJOAX010040481">
    <property type="protein sequence ID" value="CAF4279472.1"/>
    <property type="molecule type" value="Genomic_DNA"/>
</dbReference>
<dbReference type="Proteomes" id="UP000663823">
    <property type="component" value="Unassembled WGS sequence"/>
</dbReference>
<accession>A0A820GLV2</accession>
<evidence type="ECO:0000313" key="1">
    <source>
        <dbReference type="EMBL" id="CAF4279472.1"/>
    </source>
</evidence>
<protein>
    <recommendedName>
        <fullName evidence="3">Lectin</fullName>
    </recommendedName>
</protein>
<organism evidence="1 2">
    <name type="scientific">Rotaria sordida</name>
    <dbReference type="NCBI Taxonomy" id="392033"/>
    <lineage>
        <taxon>Eukaryota</taxon>
        <taxon>Metazoa</taxon>
        <taxon>Spiralia</taxon>
        <taxon>Gnathifera</taxon>
        <taxon>Rotifera</taxon>
        <taxon>Eurotatoria</taxon>
        <taxon>Bdelloidea</taxon>
        <taxon>Philodinida</taxon>
        <taxon>Philodinidae</taxon>
        <taxon>Rotaria</taxon>
    </lineage>
</organism>
<feature type="non-terminal residue" evidence="1">
    <location>
        <position position="86"/>
    </location>
</feature>
<dbReference type="AlphaFoldDB" id="A0A820GLV2"/>
<evidence type="ECO:0000313" key="2">
    <source>
        <dbReference type="Proteomes" id="UP000663823"/>
    </source>
</evidence>
<comment type="caution">
    <text evidence="1">The sequence shown here is derived from an EMBL/GenBank/DDBJ whole genome shotgun (WGS) entry which is preliminary data.</text>
</comment>
<gene>
    <name evidence="1" type="ORF">OTI717_LOCUS41372</name>
</gene>
<evidence type="ECO:0008006" key="3">
    <source>
        <dbReference type="Google" id="ProtNLM"/>
    </source>
</evidence>
<reference evidence="1" key="1">
    <citation type="submission" date="2021-02" db="EMBL/GenBank/DDBJ databases">
        <authorList>
            <person name="Nowell W R."/>
        </authorList>
    </citation>
    <scope>NUCLEOTIDE SEQUENCE</scope>
</reference>
<dbReference type="Gene3D" id="2.40.10.500">
    <property type="match status" value="1"/>
</dbReference>
<name>A0A820GLV2_9BILA</name>